<comment type="caution">
    <text evidence="1">The sequence shown here is derived from an EMBL/GenBank/DDBJ whole genome shotgun (WGS) entry which is preliminary data.</text>
</comment>
<keyword evidence="2" id="KW-1185">Reference proteome</keyword>
<dbReference type="AlphaFoldDB" id="A0A8H9GRT1"/>
<name>A0A8H9GRT1_9DEIO</name>
<sequence length="99" mass="11086">MGAQVTLIHASGRDHRKDHVHDTLQRVVPQEGHAGFEVAGEFGTLKIGGFWAGHTPKTPPFVVPVRDQSHVREFLVWHSFKLKMSGTELEDKTSVHVPR</sequence>
<proteinExistence type="predicted"/>
<dbReference type="EMBL" id="BMQG01000018">
    <property type="protein sequence ID" value="GGM55686.1"/>
    <property type="molecule type" value="Genomic_DNA"/>
</dbReference>
<reference evidence="2" key="1">
    <citation type="journal article" date="2019" name="Int. J. Syst. Evol. Microbiol.">
        <title>The Global Catalogue of Microorganisms (GCM) 10K type strain sequencing project: providing services to taxonomists for standard genome sequencing and annotation.</title>
        <authorList>
            <consortium name="The Broad Institute Genomics Platform"/>
            <consortium name="The Broad Institute Genome Sequencing Center for Infectious Disease"/>
            <person name="Wu L."/>
            <person name="Ma J."/>
        </authorList>
    </citation>
    <scope>NUCLEOTIDE SEQUENCE [LARGE SCALE GENOMIC DNA]</scope>
    <source>
        <strain evidence="2">JCM 31047</strain>
    </source>
</reference>
<evidence type="ECO:0000313" key="1">
    <source>
        <dbReference type="EMBL" id="GGM55686.1"/>
    </source>
</evidence>
<evidence type="ECO:0000313" key="2">
    <source>
        <dbReference type="Proteomes" id="UP000600547"/>
    </source>
</evidence>
<gene>
    <name evidence="1" type="ORF">GCM10008956_34470</name>
</gene>
<protein>
    <submittedName>
        <fullName evidence="1">Uncharacterized protein</fullName>
    </submittedName>
</protein>
<dbReference type="Proteomes" id="UP000600547">
    <property type="component" value="Unassembled WGS sequence"/>
</dbReference>
<accession>A0A8H9GRT1</accession>
<organism evidence="1 2">
    <name type="scientific">Deinococcus arenae</name>
    <dbReference type="NCBI Taxonomy" id="1452751"/>
    <lineage>
        <taxon>Bacteria</taxon>
        <taxon>Thermotogati</taxon>
        <taxon>Deinococcota</taxon>
        <taxon>Deinococci</taxon>
        <taxon>Deinococcales</taxon>
        <taxon>Deinococcaceae</taxon>
        <taxon>Deinococcus</taxon>
    </lineage>
</organism>